<dbReference type="PANTHER" id="PTHR47178:SF6">
    <property type="entry name" value="FAD-BINDING DOMAIN-CONTAINING PROTEIN"/>
    <property type="match status" value="1"/>
</dbReference>
<evidence type="ECO:0000256" key="2">
    <source>
        <dbReference type="ARBA" id="ARBA00022827"/>
    </source>
</evidence>
<keyword evidence="1" id="KW-0285">Flavoprotein</keyword>
<accession>A0ABZ1Z2X1</accession>
<evidence type="ECO:0000256" key="4">
    <source>
        <dbReference type="ARBA" id="ARBA00023033"/>
    </source>
</evidence>
<dbReference type="PANTHER" id="PTHR47178">
    <property type="entry name" value="MONOOXYGENASE, FAD-BINDING"/>
    <property type="match status" value="1"/>
</dbReference>
<protein>
    <submittedName>
        <fullName evidence="6">FAD-dependent monooxygenase</fullName>
    </submittedName>
</protein>
<evidence type="ECO:0000259" key="5">
    <source>
        <dbReference type="Pfam" id="PF01494"/>
    </source>
</evidence>
<organism evidence="6 7">
    <name type="scientific">Nocardia vinacea</name>
    <dbReference type="NCBI Taxonomy" id="96468"/>
    <lineage>
        <taxon>Bacteria</taxon>
        <taxon>Bacillati</taxon>
        <taxon>Actinomycetota</taxon>
        <taxon>Actinomycetes</taxon>
        <taxon>Mycobacteriales</taxon>
        <taxon>Nocardiaceae</taxon>
        <taxon>Nocardia</taxon>
    </lineage>
</organism>
<dbReference type="SUPFAM" id="SSF51905">
    <property type="entry name" value="FAD/NAD(P)-binding domain"/>
    <property type="match status" value="1"/>
</dbReference>
<evidence type="ECO:0000313" key="6">
    <source>
        <dbReference type="EMBL" id="WUV48746.1"/>
    </source>
</evidence>
<dbReference type="Pfam" id="PF13450">
    <property type="entry name" value="NAD_binding_8"/>
    <property type="match status" value="1"/>
</dbReference>
<name>A0ABZ1Z2X1_9NOCA</name>
<sequence length="413" mass="44382">MATNRSSIAIAGAGLAGLCLAQSLHKAGIEVQVYEQDSGPFVRRQGYRITVDKHGRAALRQCVPATLFELISAVAGAPGGYFRITNKDLRDAITLHFDENVPDGAGQMDRQTLRTILLRGLEDRVHFGKGAVGVEEDCDGAVLQLADGSSTRTDVVVGADGIGSVLRAATLPDHEPIDSGMRALYGRTPLQIRGRCMVPPALTKSGVLAVGDRPGRCAFFTSMRFGEQPAAAFERLAPGTGAPVDDDYVMWGLVFPGADSPFTDRQPTRAKLHEFAGTLVGEFHPAVQELIAESQPEYTMEVKLMAAPRPRGWRMSRVTLMGDAVHAMPPVGAHGGNTALRDAALLATKLEHAAAQGDPLEHALSAYQAEMVPYAFRAVGDATKQLRRLTGSNPVQRWVLLRALPRLHRVTVL</sequence>
<reference evidence="6" key="1">
    <citation type="submission" date="2022-10" db="EMBL/GenBank/DDBJ databases">
        <title>The complete genomes of actinobacterial strains from the NBC collection.</title>
        <authorList>
            <person name="Joergensen T.S."/>
            <person name="Alvarez Arevalo M."/>
            <person name="Sterndorff E.B."/>
            <person name="Faurdal D."/>
            <person name="Vuksanovic O."/>
            <person name="Mourched A.-S."/>
            <person name="Charusanti P."/>
            <person name="Shaw S."/>
            <person name="Blin K."/>
            <person name="Weber T."/>
        </authorList>
    </citation>
    <scope>NUCLEOTIDE SEQUENCE</scope>
    <source>
        <strain evidence="6">NBC_01482</strain>
    </source>
</reference>
<gene>
    <name evidence="6" type="ORF">OG563_11455</name>
</gene>
<dbReference type="Pfam" id="PF01494">
    <property type="entry name" value="FAD_binding_3"/>
    <property type="match status" value="1"/>
</dbReference>
<evidence type="ECO:0000313" key="7">
    <source>
        <dbReference type="Proteomes" id="UP001432062"/>
    </source>
</evidence>
<keyword evidence="7" id="KW-1185">Reference proteome</keyword>
<dbReference type="Proteomes" id="UP001432062">
    <property type="component" value="Chromosome"/>
</dbReference>
<evidence type="ECO:0000256" key="1">
    <source>
        <dbReference type="ARBA" id="ARBA00022630"/>
    </source>
</evidence>
<keyword evidence="4 6" id="KW-0503">Monooxygenase</keyword>
<evidence type="ECO:0000256" key="3">
    <source>
        <dbReference type="ARBA" id="ARBA00023002"/>
    </source>
</evidence>
<dbReference type="InterPro" id="IPR002938">
    <property type="entry name" value="FAD-bd"/>
</dbReference>
<dbReference type="Gene3D" id="3.50.50.60">
    <property type="entry name" value="FAD/NAD(P)-binding domain"/>
    <property type="match status" value="1"/>
</dbReference>
<dbReference type="PRINTS" id="PR00420">
    <property type="entry name" value="RNGMNOXGNASE"/>
</dbReference>
<feature type="domain" description="FAD-binding" evidence="5">
    <location>
        <begin position="309"/>
        <end position="379"/>
    </location>
</feature>
<keyword evidence="3" id="KW-0560">Oxidoreductase</keyword>
<dbReference type="GO" id="GO:0004497">
    <property type="term" value="F:monooxygenase activity"/>
    <property type="evidence" value="ECO:0007669"/>
    <property type="project" value="UniProtKB-KW"/>
</dbReference>
<dbReference type="EMBL" id="CP109441">
    <property type="protein sequence ID" value="WUV48746.1"/>
    <property type="molecule type" value="Genomic_DNA"/>
</dbReference>
<keyword evidence="2" id="KW-0274">FAD</keyword>
<dbReference type="RefSeq" id="WP_327093549.1">
    <property type="nucleotide sequence ID" value="NZ_CP109149.1"/>
</dbReference>
<proteinExistence type="predicted"/>
<dbReference type="InterPro" id="IPR036188">
    <property type="entry name" value="FAD/NAD-bd_sf"/>
</dbReference>